<dbReference type="EMBL" id="JACMSC010000010">
    <property type="protein sequence ID" value="KAG6504257.1"/>
    <property type="molecule type" value="Genomic_DNA"/>
</dbReference>
<organism evidence="3 4">
    <name type="scientific">Zingiber officinale</name>
    <name type="common">Ginger</name>
    <name type="synonym">Amomum zingiber</name>
    <dbReference type="NCBI Taxonomy" id="94328"/>
    <lineage>
        <taxon>Eukaryota</taxon>
        <taxon>Viridiplantae</taxon>
        <taxon>Streptophyta</taxon>
        <taxon>Embryophyta</taxon>
        <taxon>Tracheophyta</taxon>
        <taxon>Spermatophyta</taxon>
        <taxon>Magnoliopsida</taxon>
        <taxon>Liliopsida</taxon>
        <taxon>Zingiberales</taxon>
        <taxon>Zingiberaceae</taxon>
        <taxon>Zingiber</taxon>
    </lineage>
</organism>
<dbReference type="GO" id="GO:0016491">
    <property type="term" value="F:oxidoreductase activity"/>
    <property type="evidence" value="ECO:0007669"/>
    <property type="project" value="InterPro"/>
</dbReference>
<evidence type="ECO:0000259" key="1">
    <source>
        <dbReference type="Pfam" id="PF02738"/>
    </source>
</evidence>
<dbReference type="PANTHER" id="PTHR45444">
    <property type="entry name" value="XANTHINE DEHYDROGENASE"/>
    <property type="match status" value="1"/>
</dbReference>
<sequence>MNEKGLEIGVSVRLTELQKILKKTRHLEFVKEFKQAHRREDDIALVNARMRVFLKHDHGIFEDFDASIVYEGVTPVSLIATKTENYLIRNKWNDNLLHSAMKILLEDIVLIENSQGVEETRAAFIAVVASVPSYVLRRPVKITLDRDVDMTITGQRHSFPWKIQGVSSLVGFTNAGEVLTLDLQFYNNARNSLDVSAAVLERAMFHSDNPARDLEVLRECLLQKTRYNGLLWSFEKELNFQNEGCMLHYGQVLQSCTAVALVRVPNASPTAGAANSDMYGAAVFYACDQIKARMQHIAAWNPHSSFAELAKACHMERIDLSAHGFYITPDIGFDWEDGKGSPFSYFTFEVAFAEFEGAFVQGLGWIALEELKWGNSDHKWIRPGHLYTSGPGTYKIPTANDIPLKLKVSLMVCFIDLLMCQDGAGTEILDAVTCYLEIMSLAYLTLLLKHPLCVGKDKHGVQNTEAIHSSKVVGEPPLFLAFAVRCLLSKMRSWLSELKKAITNAPEFHPKLSIIVYDPSGVQ</sequence>
<comment type="caution">
    <text evidence="3">The sequence shown here is derived from an EMBL/GenBank/DDBJ whole genome shotgun (WGS) entry which is preliminary data.</text>
</comment>
<dbReference type="InterPro" id="IPR008274">
    <property type="entry name" value="AldOxase/xan_DH_MoCoBD1"/>
</dbReference>
<dbReference type="SUPFAM" id="SSF56003">
    <property type="entry name" value="Molybdenum cofactor-binding domain"/>
    <property type="match status" value="1"/>
</dbReference>
<name>A0A8J5GQN9_ZINOF</name>
<keyword evidence="4" id="KW-1185">Reference proteome</keyword>
<protein>
    <submittedName>
        <fullName evidence="3">Uncharacterized protein</fullName>
    </submittedName>
</protein>
<dbReference type="AlphaFoldDB" id="A0A8J5GQN9"/>
<proteinExistence type="predicted"/>
<dbReference type="InterPro" id="IPR037165">
    <property type="entry name" value="AldOxase/xan_DH_Mopterin-bd_sf"/>
</dbReference>
<dbReference type="Proteomes" id="UP000734854">
    <property type="component" value="Unassembled WGS sequence"/>
</dbReference>
<evidence type="ECO:0000259" key="2">
    <source>
        <dbReference type="Pfam" id="PF20256"/>
    </source>
</evidence>
<dbReference type="SUPFAM" id="SSF55447">
    <property type="entry name" value="CO dehydrogenase flavoprotein C-terminal domain-like"/>
    <property type="match status" value="1"/>
</dbReference>
<dbReference type="InterPro" id="IPR046867">
    <property type="entry name" value="AldOxase/xan_DH_MoCoBD2"/>
</dbReference>
<evidence type="ECO:0000313" key="3">
    <source>
        <dbReference type="EMBL" id="KAG6504257.1"/>
    </source>
</evidence>
<dbReference type="InterPro" id="IPR016208">
    <property type="entry name" value="Ald_Oxase/xanthine_DH-like"/>
</dbReference>
<evidence type="ECO:0000313" key="4">
    <source>
        <dbReference type="Proteomes" id="UP000734854"/>
    </source>
</evidence>
<reference evidence="3 4" key="1">
    <citation type="submission" date="2020-08" db="EMBL/GenBank/DDBJ databases">
        <title>Plant Genome Project.</title>
        <authorList>
            <person name="Zhang R.-G."/>
        </authorList>
    </citation>
    <scope>NUCLEOTIDE SEQUENCE [LARGE SCALE GENOMIC DNA]</scope>
    <source>
        <tissue evidence="3">Rhizome</tissue>
    </source>
</reference>
<feature type="domain" description="Aldehyde oxidase/xanthine dehydrogenase second molybdopterin binding" evidence="2">
    <location>
        <begin position="263"/>
        <end position="356"/>
    </location>
</feature>
<gene>
    <name evidence="3" type="ORF">ZIOFF_036588</name>
</gene>
<feature type="domain" description="Aldehyde oxidase/xanthine dehydrogenase first molybdopterin binding" evidence="1">
    <location>
        <begin position="120"/>
        <end position="210"/>
    </location>
</feature>
<accession>A0A8J5GQN9</accession>
<dbReference type="PANTHER" id="PTHR45444:SF3">
    <property type="entry name" value="XANTHINE DEHYDROGENASE"/>
    <property type="match status" value="1"/>
</dbReference>
<dbReference type="Pfam" id="PF02738">
    <property type="entry name" value="MoCoBD_1"/>
    <property type="match status" value="1"/>
</dbReference>
<dbReference type="Pfam" id="PF20256">
    <property type="entry name" value="MoCoBD_2"/>
    <property type="match status" value="1"/>
</dbReference>
<dbReference type="GO" id="GO:0005506">
    <property type="term" value="F:iron ion binding"/>
    <property type="evidence" value="ECO:0007669"/>
    <property type="project" value="InterPro"/>
</dbReference>
<dbReference type="Gene3D" id="3.30.390.50">
    <property type="entry name" value="CO dehydrogenase flavoprotein, C-terminal domain"/>
    <property type="match status" value="1"/>
</dbReference>
<dbReference type="InterPro" id="IPR036683">
    <property type="entry name" value="CO_DH_flav_C_dom_sf"/>
</dbReference>
<dbReference type="Gene3D" id="3.30.365.10">
    <property type="entry name" value="Aldehyde oxidase/xanthine dehydrogenase, molybdopterin binding domain"/>
    <property type="match status" value="4"/>
</dbReference>